<keyword evidence="2" id="KW-0479">Metal-binding</keyword>
<gene>
    <name evidence="6" type="ORF">GALL_86650</name>
</gene>
<dbReference type="GO" id="GO:0005739">
    <property type="term" value="C:mitochondrion"/>
    <property type="evidence" value="ECO:0007669"/>
    <property type="project" value="TreeGrafter"/>
</dbReference>
<dbReference type="EMBL" id="MLJW01000028">
    <property type="protein sequence ID" value="OIR09059.1"/>
    <property type="molecule type" value="Genomic_DNA"/>
</dbReference>
<protein>
    <submittedName>
        <fullName evidence="6">Iron-binding zinc finger CDGSH type</fullName>
    </submittedName>
</protein>
<comment type="caution">
    <text evidence="6">The sequence shown here is derived from an EMBL/GenBank/DDBJ whole genome shotgun (WGS) entry which is preliminary data.</text>
</comment>
<feature type="domain" description="Iron-binding zinc finger CDGSH type" evidence="5">
    <location>
        <begin position="10"/>
        <end position="47"/>
    </location>
</feature>
<dbReference type="GO" id="GO:0051537">
    <property type="term" value="F:2 iron, 2 sulfur cluster binding"/>
    <property type="evidence" value="ECO:0007669"/>
    <property type="project" value="UniProtKB-KW"/>
</dbReference>
<dbReference type="AlphaFoldDB" id="A0A1J5SM83"/>
<keyword evidence="4" id="KW-0411">Iron-sulfur</keyword>
<dbReference type="InterPro" id="IPR052950">
    <property type="entry name" value="CISD"/>
</dbReference>
<dbReference type="Gene3D" id="3.40.5.90">
    <property type="entry name" value="CDGSH iron-sulfur domain, mitoNEET-type"/>
    <property type="match status" value="2"/>
</dbReference>
<accession>A0A1J5SM83</accession>
<reference evidence="6" key="1">
    <citation type="submission" date="2016-10" db="EMBL/GenBank/DDBJ databases">
        <title>Sequence of Gallionella enrichment culture.</title>
        <authorList>
            <person name="Poehlein A."/>
            <person name="Muehling M."/>
            <person name="Daniel R."/>
        </authorList>
    </citation>
    <scope>NUCLEOTIDE SEQUENCE</scope>
</reference>
<dbReference type="InterPro" id="IPR042216">
    <property type="entry name" value="MitoNEET_CISD"/>
</dbReference>
<dbReference type="PANTHER" id="PTHR46491">
    <property type="entry name" value="CDGSH IRON SULFUR DOMAIN PROTEIN HOMOLOG"/>
    <property type="match status" value="1"/>
</dbReference>
<evidence type="ECO:0000256" key="3">
    <source>
        <dbReference type="ARBA" id="ARBA00023004"/>
    </source>
</evidence>
<evidence type="ECO:0000259" key="5">
    <source>
        <dbReference type="SMART" id="SM00704"/>
    </source>
</evidence>
<evidence type="ECO:0000256" key="4">
    <source>
        <dbReference type="ARBA" id="ARBA00023014"/>
    </source>
</evidence>
<name>A0A1J5SM83_9ZZZZ</name>
<dbReference type="Pfam" id="PF09360">
    <property type="entry name" value="zf-CDGSH"/>
    <property type="match status" value="2"/>
</dbReference>
<dbReference type="PANTHER" id="PTHR46491:SF3">
    <property type="entry name" value="CDGSH IRON-SULFUR DOMAIN-CONTAINING PROTEIN 3, MITOCHONDRIAL"/>
    <property type="match status" value="1"/>
</dbReference>
<dbReference type="GO" id="GO:0046872">
    <property type="term" value="F:metal ion binding"/>
    <property type="evidence" value="ECO:0007669"/>
    <property type="project" value="UniProtKB-KW"/>
</dbReference>
<dbReference type="SMART" id="SM00704">
    <property type="entry name" value="ZnF_CDGSH"/>
    <property type="match status" value="2"/>
</dbReference>
<dbReference type="InterPro" id="IPR018967">
    <property type="entry name" value="FeS-contain_CDGSH-typ"/>
</dbReference>
<evidence type="ECO:0000256" key="2">
    <source>
        <dbReference type="ARBA" id="ARBA00022723"/>
    </source>
</evidence>
<evidence type="ECO:0000313" key="6">
    <source>
        <dbReference type="EMBL" id="OIR09059.1"/>
    </source>
</evidence>
<organism evidence="6">
    <name type="scientific">mine drainage metagenome</name>
    <dbReference type="NCBI Taxonomy" id="410659"/>
    <lineage>
        <taxon>unclassified sequences</taxon>
        <taxon>metagenomes</taxon>
        <taxon>ecological metagenomes</taxon>
    </lineage>
</organism>
<proteinExistence type="predicted"/>
<keyword evidence="1" id="KW-0001">2Fe-2S</keyword>
<feature type="domain" description="Iron-binding zinc finger CDGSH type" evidence="5">
    <location>
        <begin position="48"/>
        <end position="79"/>
    </location>
</feature>
<keyword evidence="3" id="KW-0408">Iron</keyword>
<evidence type="ECO:0000256" key="1">
    <source>
        <dbReference type="ARBA" id="ARBA00022714"/>
    </source>
</evidence>
<sequence>MTQQPIPAGKEPITAELKAGESYYWCRCGRSKTQPYCDGAHEGTGLEPMVFKPTADMKVRLCACKRTAKPPFCDGAHLDLK</sequence>